<evidence type="ECO:0000313" key="2">
    <source>
        <dbReference type="Proteomes" id="UP000326458"/>
    </source>
</evidence>
<keyword evidence="2" id="KW-1185">Reference proteome</keyword>
<gene>
    <name evidence="1" type="ORF">FD754_004560</name>
</gene>
<sequence>MNCHMTQQSHCWANTLRKPELKETRCGCELHSRGVGFTESFAEETLQRCDADNSGEPGLNSPLQYYCLENSMDRGAWQTP</sequence>
<organism evidence="1 2">
    <name type="scientific">Muntiacus muntjak</name>
    <name type="common">Barking deer</name>
    <name type="synonym">Indian muntjac</name>
    <dbReference type="NCBI Taxonomy" id="9888"/>
    <lineage>
        <taxon>Eukaryota</taxon>
        <taxon>Metazoa</taxon>
        <taxon>Chordata</taxon>
        <taxon>Craniata</taxon>
        <taxon>Vertebrata</taxon>
        <taxon>Euteleostomi</taxon>
        <taxon>Mammalia</taxon>
        <taxon>Eutheria</taxon>
        <taxon>Laurasiatheria</taxon>
        <taxon>Artiodactyla</taxon>
        <taxon>Ruminantia</taxon>
        <taxon>Pecora</taxon>
        <taxon>Cervidae</taxon>
        <taxon>Muntiacinae</taxon>
        <taxon>Muntiacus</taxon>
    </lineage>
</organism>
<proteinExistence type="predicted"/>
<evidence type="ECO:0000313" key="1">
    <source>
        <dbReference type="EMBL" id="KAB0360404.1"/>
    </source>
</evidence>
<dbReference type="EMBL" id="VCEA01000001">
    <property type="protein sequence ID" value="KAB0360404.1"/>
    <property type="molecule type" value="Genomic_DNA"/>
</dbReference>
<dbReference type="Proteomes" id="UP000326458">
    <property type="component" value="Unassembled WGS sequence"/>
</dbReference>
<accession>A0A5N3WG08</accession>
<dbReference type="AlphaFoldDB" id="A0A5N3WG08"/>
<name>A0A5N3WG08_MUNMU</name>
<reference evidence="1 2" key="1">
    <citation type="submission" date="2019-06" db="EMBL/GenBank/DDBJ databases">
        <title>Discovery of a novel chromosome fission-fusion reversal in muntjac.</title>
        <authorList>
            <person name="Mudd A.B."/>
            <person name="Bredeson J.V."/>
            <person name="Baum R."/>
            <person name="Hockemeyer D."/>
            <person name="Rokhsar D.S."/>
        </authorList>
    </citation>
    <scope>NUCLEOTIDE SEQUENCE [LARGE SCALE GENOMIC DNA]</scope>
    <source>
        <strain evidence="1">UTSW_UCB_Mm</strain>
        <tissue evidence="1">Fibroblast cell line</tissue>
    </source>
</reference>
<comment type="caution">
    <text evidence="1">The sequence shown here is derived from an EMBL/GenBank/DDBJ whole genome shotgun (WGS) entry which is preliminary data.</text>
</comment>
<protein>
    <submittedName>
        <fullName evidence="1">Uncharacterized protein</fullName>
    </submittedName>
</protein>